<dbReference type="PANTHER" id="PTHR34075">
    <property type="entry name" value="BLR3430 PROTEIN"/>
    <property type="match status" value="1"/>
</dbReference>
<gene>
    <name evidence="3" type="ORF">CR155_11175</name>
</gene>
<sequence length="130" mass="14653">MAISNADSAPYWDGAKRRQLLIRRCKDCNTLHFMPRYICPTCWSDSLEWVEASGAGSVYSYTIIRRAPLPAFVSLVPYVVALIELEEGVRMLTNIVGDNALSVRIGDEVRVTFEERGDETVVPQFQLAVR</sequence>
<keyword evidence="4" id="KW-1185">Reference proteome</keyword>
<dbReference type="Pfam" id="PF01796">
    <property type="entry name" value="OB_ChsH2_C"/>
    <property type="match status" value="1"/>
</dbReference>
<proteinExistence type="predicted"/>
<dbReference type="InterPro" id="IPR012340">
    <property type="entry name" value="NA-bd_OB-fold"/>
</dbReference>
<dbReference type="Pfam" id="PF12172">
    <property type="entry name" value="zf-ChsH2"/>
    <property type="match status" value="1"/>
</dbReference>
<organism evidence="3 4">
    <name type="scientific">Pollutimonas nitritireducens</name>
    <dbReference type="NCBI Taxonomy" id="2045209"/>
    <lineage>
        <taxon>Bacteria</taxon>
        <taxon>Pseudomonadati</taxon>
        <taxon>Pseudomonadota</taxon>
        <taxon>Betaproteobacteria</taxon>
        <taxon>Burkholderiales</taxon>
        <taxon>Alcaligenaceae</taxon>
        <taxon>Pollutimonas</taxon>
    </lineage>
</organism>
<comment type="caution">
    <text evidence="3">The sequence shown here is derived from an EMBL/GenBank/DDBJ whole genome shotgun (WGS) entry which is preliminary data.</text>
</comment>
<evidence type="ECO:0000259" key="1">
    <source>
        <dbReference type="Pfam" id="PF01796"/>
    </source>
</evidence>
<dbReference type="InterPro" id="IPR022002">
    <property type="entry name" value="ChsH2_Znr"/>
</dbReference>
<dbReference type="AlphaFoldDB" id="A0A2N4UG50"/>
<feature type="domain" description="ChsH2 rubredoxin-like zinc ribbon" evidence="2">
    <location>
        <begin position="12"/>
        <end position="48"/>
    </location>
</feature>
<dbReference type="InterPro" id="IPR002878">
    <property type="entry name" value="ChsH2_C"/>
</dbReference>
<feature type="domain" description="ChsH2 C-terminal OB-fold" evidence="1">
    <location>
        <begin position="49"/>
        <end position="114"/>
    </location>
</feature>
<evidence type="ECO:0000313" key="3">
    <source>
        <dbReference type="EMBL" id="PLC53980.1"/>
    </source>
</evidence>
<dbReference type="Gene3D" id="6.10.30.10">
    <property type="match status" value="1"/>
</dbReference>
<evidence type="ECO:0000259" key="2">
    <source>
        <dbReference type="Pfam" id="PF12172"/>
    </source>
</evidence>
<dbReference type="InterPro" id="IPR052513">
    <property type="entry name" value="Thioester_dehydratase-like"/>
</dbReference>
<dbReference type="OrthoDB" id="5514845at2"/>
<accession>A0A2N4UG50</accession>
<dbReference type="EMBL" id="PDNV01000006">
    <property type="protein sequence ID" value="PLC53980.1"/>
    <property type="molecule type" value="Genomic_DNA"/>
</dbReference>
<protein>
    <recommendedName>
        <fullName evidence="5">Zn-ribbon domain-containing OB-fold protein</fullName>
    </recommendedName>
</protein>
<dbReference type="PANTHER" id="PTHR34075:SF5">
    <property type="entry name" value="BLR3430 PROTEIN"/>
    <property type="match status" value="1"/>
</dbReference>
<evidence type="ECO:0008006" key="5">
    <source>
        <dbReference type="Google" id="ProtNLM"/>
    </source>
</evidence>
<dbReference type="SUPFAM" id="SSF50249">
    <property type="entry name" value="Nucleic acid-binding proteins"/>
    <property type="match status" value="1"/>
</dbReference>
<evidence type="ECO:0000313" key="4">
    <source>
        <dbReference type="Proteomes" id="UP000234328"/>
    </source>
</evidence>
<dbReference type="Proteomes" id="UP000234328">
    <property type="component" value="Unassembled WGS sequence"/>
</dbReference>
<reference evidence="3 4" key="1">
    <citation type="submission" date="2017-10" db="EMBL/GenBank/DDBJ databases">
        <title>Two draft genome sequences of Pusillimonas sp. strains isolated from a nitrate- and radionuclide-contaminated groundwater in Russia.</title>
        <authorList>
            <person name="Grouzdev D.S."/>
            <person name="Tourova T.P."/>
            <person name="Goeva M.A."/>
            <person name="Babich T.L."/>
            <person name="Sokolova D.S."/>
            <person name="Abdullin R."/>
            <person name="Poltaraus A.B."/>
            <person name="Toshchakov S.V."/>
            <person name="Nazina T.N."/>
        </authorList>
    </citation>
    <scope>NUCLEOTIDE SEQUENCE [LARGE SCALE GENOMIC DNA]</scope>
    <source>
        <strain evidence="3 4">JR1/69-2-13</strain>
    </source>
</reference>
<name>A0A2N4UG50_9BURK</name>